<accession>A0A7M5V017</accession>
<sequence>MAHRRLVAAIAENQREGTTSSLCMYNEDLRSKHFKIATQKEFIDTGALLGRCGKDFDITRQAYLEHNTAKYHKVQYVPARKRNILQRLWDRLRQRKLRKMAEKLATTKNNIKNTSKQWYQRFAWCNGGDDIEKCSQEEILDRFEQDVELIRSKISLGITGKQTIDYDDVSISSSEGSLSDVIDVDEDKEYAYLQRCESTDSEISHELDNLTSSDLDDSARKETPSATCSTGIGSTSQLNKFPTEVDVDGPVVCNLSALPAWLARAPDQPYKAKSKASVVQSGKPAITPRPLPSLAEYLTVKEPTSQASEVDDDIEQAFSDVCKIPKVDLELKRKKRENFLYSQMPNLEKGPSGFAWELDTKLKFGAPCDRSSTPRPVLTSHGKRQKRQNKACLELKQKQAEVNRKLLDEERLEKIRVVQKRVKENREIVKFDDKMLKQARMDGQSERAQKQEKRLEEVRGKIARKGATDRKLQLARERREQAAKAEQNGVRAKFDSPKLSSTRAAGFKSSNTSSNSSIRILPQLSGEGVAVNVDENAQITERSNAEVWADFDL</sequence>
<dbReference type="AlphaFoldDB" id="A0A7M5V017"/>
<reference evidence="2" key="1">
    <citation type="submission" date="2021-01" db="UniProtKB">
        <authorList>
            <consortium name="EnsemblMetazoa"/>
        </authorList>
    </citation>
    <scope>IDENTIFICATION</scope>
</reference>
<dbReference type="Proteomes" id="UP000594262">
    <property type="component" value="Unplaced"/>
</dbReference>
<evidence type="ECO:0000313" key="3">
    <source>
        <dbReference type="Proteomes" id="UP000594262"/>
    </source>
</evidence>
<proteinExistence type="predicted"/>
<dbReference type="RefSeq" id="XP_066923198.1">
    <property type="nucleotide sequence ID" value="XM_067067097.1"/>
</dbReference>
<feature type="region of interest" description="Disordered" evidence="1">
    <location>
        <begin position="367"/>
        <end position="389"/>
    </location>
</feature>
<feature type="region of interest" description="Disordered" evidence="1">
    <location>
        <begin position="203"/>
        <end position="233"/>
    </location>
</feature>
<feature type="region of interest" description="Disordered" evidence="1">
    <location>
        <begin position="478"/>
        <end position="517"/>
    </location>
</feature>
<dbReference type="GeneID" id="136810523"/>
<evidence type="ECO:0000256" key="1">
    <source>
        <dbReference type="SAM" id="MobiDB-lite"/>
    </source>
</evidence>
<protein>
    <submittedName>
        <fullName evidence="2">Uncharacterized protein</fullName>
    </submittedName>
</protein>
<evidence type="ECO:0000313" key="2">
    <source>
        <dbReference type="EnsemblMetazoa" id="CLYHEMP004037.1"/>
    </source>
</evidence>
<name>A0A7M5V017_9CNID</name>
<keyword evidence="3" id="KW-1185">Reference proteome</keyword>
<dbReference type="EnsemblMetazoa" id="CLYHEMT004037.1">
    <property type="protein sequence ID" value="CLYHEMP004037.1"/>
    <property type="gene ID" value="CLYHEMG004037"/>
</dbReference>
<feature type="compositionally biased region" description="Polar residues" evidence="1">
    <location>
        <begin position="224"/>
        <end position="233"/>
    </location>
</feature>
<organism evidence="2 3">
    <name type="scientific">Clytia hemisphaerica</name>
    <dbReference type="NCBI Taxonomy" id="252671"/>
    <lineage>
        <taxon>Eukaryota</taxon>
        <taxon>Metazoa</taxon>
        <taxon>Cnidaria</taxon>
        <taxon>Hydrozoa</taxon>
        <taxon>Hydroidolina</taxon>
        <taxon>Leptothecata</taxon>
        <taxon>Obeliida</taxon>
        <taxon>Clytiidae</taxon>
        <taxon>Clytia</taxon>
    </lineage>
</organism>